<dbReference type="Pfam" id="PF13302">
    <property type="entry name" value="Acetyltransf_3"/>
    <property type="match status" value="1"/>
</dbReference>
<dbReference type="InterPro" id="IPR016181">
    <property type="entry name" value="Acyl_CoA_acyltransferase"/>
</dbReference>
<dbReference type="Proteomes" id="UP000310597">
    <property type="component" value="Unassembled WGS sequence"/>
</dbReference>
<dbReference type="PROSITE" id="PS51186">
    <property type="entry name" value="GNAT"/>
    <property type="match status" value="1"/>
</dbReference>
<evidence type="ECO:0000313" key="3">
    <source>
        <dbReference type="Proteomes" id="UP000310597"/>
    </source>
</evidence>
<evidence type="ECO:0000313" key="2">
    <source>
        <dbReference type="EMBL" id="TKD21600.1"/>
    </source>
</evidence>
<evidence type="ECO:0000259" key="1">
    <source>
        <dbReference type="PROSITE" id="PS51186"/>
    </source>
</evidence>
<organism evidence="2 3">
    <name type="scientific">Rhodobacter capsulatus</name>
    <name type="common">Rhodopseudomonas capsulata</name>
    <dbReference type="NCBI Taxonomy" id="1061"/>
    <lineage>
        <taxon>Bacteria</taxon>
        <taxon>Pseudomonadati</taxon>
        <taxon>Pseudomonadota</taxon>
        <taxon>Alphaproteobacteria</taxon>
        <taxon>Rhodobacterales</taxon>
        <taxon>Rhodobacter group</taxon>
        <taxon>Rhodobacter</taxon>
    </lineage>
</organism>
<feature type="domain" description="N-acetyltransferase" evidence="1">
    <location>
        <begin position="31"/>
        <end position="181"/>
    </location>
</feature>
<dbReference type="Gene3D" id="3.40.630.30">
    <property type="match status" value="1"/>
</dbReference>
<dbReference type="AlphaFoldDB" id="A0A4U1JR96"/>
<reference evidence="2 3" key="1">
    <citation type="submission" date="2019-04" db="EMBL/GenBank/DDBJ databases">
        <title>Draft Whole-Genome sequence of the purple photosynthetic bacterium Rhodobacter capsulatus SP108 with an indigenous class A beta-lactamase.</title>
        <authorList>
            <person name="Robertson S."/>
            <person name="Meyer T.E."/>
            <person name="Kyndt J.A."/>
        </authorList>
    </citation>
    <scope>NUCLEOTIDE SEQUENCE [LARGE SCALE GENOMIC DNA]</scope>
    <source>
        <strain evidence="2 3">SP108</strain>
    </source>
</reference>
<dbReference type="PANTHER" id="PTHR43792">
    <property type="entry name" value="GNAT FAMILY, PUTATIVE (AFU_ORTHOLOGUE AFUA_3G00765)-RELATED-RELATED"/>
    <property type="match status" value="1"/>
</dbReference>
<dbReference type="OrthoDB" id="9804153at2"/>
<comment type="caution">
    <text evidence="2">The sequence shown here is derived from an EMBL/GenBank/DDBJ whole genome shotgun (WGS) entry which is preliminary data.</text>
</comment>
<dbReference type="InterPro" id="IPR000182">
    <property type="entry name" value="GNAT_dom"/>
</dbReference>
<proteinExistence type="predicted"/>
<dbReference type="InterPro" id="IPR051531">
    <property type="entry name" value="N-acetyltransferase"/>
</dbReference>
<protein>
    <submittedName>
        <fullName evidence="2">GNAT family N-acetyltransferase</fullName>
    </submittedName>
</protein>
<keyword evidence="2" id="KW-0808">Transferase</keyword>
<sequence>MVAGARGARADLDLRQETRVSLPAHLVTERLLLRPLGAQDEAACVAALAEFEVVRWLAPVPWPYGAGDFRAFLADPVPAARWVICRDAAFLGMIGLQGQFGYWLARPAWGQGFASEAARAVLAAHFADPAADPVRAGYFEGNARSARVLAKLGFREIGKTHVHSCALDAVLPHVELKLSRAAFDAACAS</sequence>
<name>A0A4U1JR96_RHOCA</name>
<dbReference type="SUPFAM" id="SSF55729">
    <property type="entry name" value="Acyl-CoA N-acyltransferases (Nat)"/>
    <property type="match status" value="1"/>
</dbReference>
<accession>A0A4U1JR96</accession>
<dbReference type="EMBL" id="SWJZ01000028">
    <property type="protein sequence ID" value="TKD21600.1"/>
    <property type="molecule type" value="Genomic_DNA"/>
</dbReference>
<gene>
    <name evidence="2" type="ORF">FBT96_08690</name>
</gene>
<dbReference type="GO" id="GO:0016747">
    <property type="term" value="F:acyltransferase activity, transferring groups other than amino-acyl groups"/>
    <property type="evidence" value="ECO:0007669"/>
    <property type="project" value="InterPro"/>
</dbReference>